<protein>
    <recommendedName>
        <fullName evidence="3">PNPLA domain-containing protein</fullName>
    </recommendedName>
</protein>
<dbReference type="STRING" id="1344416.A0A139AIF7"/>
<dbReference type="OrthoDB" id="197155at2759"/>
<organism evidence="1 2">
    <name type="scientific">Gonapodya prolifera (strain JEL478)</name>
    <name type="common">Monoblepharis prolifera</name>
    <dbReference type="NCBI Taxonomy" id="1344416"/>
    <lineage>
        <taxon>Eukaryota</taxon>
        <taxon>Fungi</taxon>
        <taxon>Fungi incertae sedis</taxon>
        <taxon>Chytridiomycota</taxon>
        <taxon>Chytridiomycota incertae sedis</taxon>
        <taxon>Monoblepharidomycetes</taxon>
        <taxon>Monoblepharidales</taxon>
        <taxon>Gonapodyaceae</taxon>
        <taxon>Gonapodya</taxon>
    </lineage>
</organism>
<dbReference type="EMBL" id="KQ965752">
    <property type="protein sequence ID" value="KXS16489.1"/>
    <property type="molecule type" value="Genomic_DNA"/>
</dbReference>
<evidence type="ECO:0000313" key="2">
    <source>
        <dbReference type="Proteomes" id="UP000070544"/>
    </source>
</evidence>
<proteinExistence type="predicted"/>
<dbReference type="PANTHER" id="PTHR12406">
    <property type="entry name" value="CALCIUM-INDEPENDENT PHOSPHOLIPASE A2 IPLA2 -RELATED"/>
    <property type="match status" value="1"/>
</dbReference>
<dbReference type="GO" id="GO:0019433">
    <property type="term" value="P:triglyceride catabolic process"/>
    <property type="evidence" value="ECO:0007669"/>
    <property type="project" value="TreeGrafter"/>
</dbReference>
<sequence>MRRKASPNLSHPTSEIPFNVKGNLLKLSDSFDSLLSKTPFQLSFCGCGWLKINHIGASESFAPGNTTCILRIPCPIYRSRGHHPKPPTRLCTFIDPEPRFIHGIHHRSLVCSRRPHFPHRGLQRQCLGAPTNQSVLDLLGRWPGLFQLSSVHSGSKELEGSSRVSLWKTLFECHLVPGYVECLDVFGVIIIWRSDCSPITIVTPPNKVSEFPSNDHLLNMIHASSYIPIYNEKPPLIVDGRLYIDGCFSHFGHQPVLDSQTFTLSPYLGEADISPPVNLPRYPAIYRLFPPRSRDALMQILQDGERDVKRWLDIVKRTGFDLMFSDGRKV</sequence>
<dbReference type="AlphaFoldDB" id="A0A139AIF7"/>
<dbReference type="GO" id="GO:0016020">
    <property type="term" value="C:membrane"/>
    <property type="evidence" value="ECO:0007669"/>
    <property type="project" value="TreeGrafter"/>
</dbReference>
<dbReference type="GO" id="GO:0005737">
    <property type="term" value="C:cytoplasm"/>
    <property type="evidence" value="ECO:0007669"/>
    <property type="project" value="TreeGrafter"/>
</dbReference>
<dbReference type="InterPro" id="IPR033562">
    <property type="entry name" value="PLPL"/>
</dbReference>
<dbReference type="GO" id="GO:0055088">
    <property type="term" value="P:lipid homeostasis"/>
    <property type="evidence" value="ECO:0007669"/>
    <property type="project" value="TreeGrafter"/>
</dbReference>
<dbReference type="GO" id="GO:0005811">
    <property type="term" value="C:lipid droplet"/>
    <property type="evidence" value="ECO:0007669"/>
    <property type="project" value="TreeGrafter"/>
</dbReference>
<reference evidence="1 2" key="1">
    <citation type="journal article" date="2015" name="Genome Biol. Evol.">
        <title>Phylogenomic analyses indicate that early fungi evolved digesting cell walls of algal ancestors of land plants.</title>
        <authorList>
            <person name="Chang Y."/>
            <person name="Wang S."/>
            <person name="Sekimoto S."/>
            <person name="Aerts A.L."/>
            <person name="Choi C."/>
            <person name="Clum A."/>
            <person name="LaButti K.M."/>
            <person name="Lindquist E.A."/>
            <person name="Yee Ngan C."/>
            <person name="Ohm R.A."/>
            <person name="Salamov A.A."/>
            <person name="Grigoriev I.V."/>
            <person name="Spatafora J.W."/>
            <person name="Berbee M.L."/>
        </authorList>
    </citation>
    <scope>NUCLEOTIDE SEQUENCE [LARGE SCALE GENOMIC DNA]</scope>
    <source>
        <strain evidence="1 2">JEL478</strain>
    </source>
</reference>
<keyword evidence="2" id="KW-1185">Reference proteome</keyword>
<dbReference type="GO" id="GO:0004806">
    <property type="term" value="F:triacylglycerol lipase activity"/>
    <property type="evidence" value="ECO:0007669"/>
    <property type="project" value="TreeGrafter"/>
</dbReference>
<dbReference type="Proteomes" id="UP000070544">
    <property type="component" value="Unassembled WGS sequence"/>
</dbReference>
<accession>A0A139AIF7</accession>
<evidence type="ECO:0008006" key="3">
    <source>
        <dbReference type="Google" id="ProtNLM"/>
    </source>
</evidence>
<name>A0A139AIF7_GONPJ</name>
<gene>
    <name evidence="1" type="ORF">M427DRAFT_291259</name>
</gene>
<dbReference type="PANTHER" id="PTHR12406:SF7">
    <property type="entry name" value="PATATIN-LIKE PHOSPHOLIPASE DOMAIN-CONTAINING PROTEIN 4"/>
    <property type="match status" value="1"/>
</dbReference>
<evidence type="ECO:0000313" key="1">
    <source>
        <dbReference type="EMBL" id="KXS16489.1"/>
    </source>
</evidence>